<evidence type="ECO:0000259" key="8">
    <source>
        <dbReference type="PROSITE" id="PS51396"/>
    </source>
</evidence>
<dbReference type="Pfam" id="PF00400">
    <property type="entry name" value="WD40"/>
    <property type="match status" value="4"/>
</dbReference>
<sequence length="838" mass="91620">MSDALPVEFRLASTFLAHNNDVKQVLATDVNMLLTCSRDESIKGWRNDGIYDPEGTKQLMSYTPSPPMAINSLEFVEYRGTQFIFGGRKDGSIVIYEGNNTVPFLILKGHNQNVCCLHVNRKYSFLVSGGWDHNAIIWSLDAIVAGNSTDLQYLKLVGHAHSVWAINSFDDQADSVLTGSADRTVKQWQGDQLVRTFSAHNDVVRSIVILNDGNFLTGCNDGKLRVYNREIEKPVHVVCTQPEEYIYGCSLLKSESLPLVAVAMETGVIEIYTFGSDLAPVFVTSVQIAASSAWSVAFMPNEDVAIAGSDGYVYIFTTNPTRAAPEAIMEEYSVRMANYIAERTEIQAKMLAQQEAPEVNIKVTLDDAGRALDLKYRKGTDPAIAAETFIRANGLPLSYLNEIVDYIKANVPEAARYDAVKHAKTHAESTREVVGNVVNGKKYDHIFDVKLDDGKMAKLTYNVGEDPQEAATRFVETYGLPISKIAQVANILRIQIPELVGFSPAGNVDPLTGGGSYSSAGSSANAGSGGSYADPLTGGGRYVPGSATQVVPNSCLPIDKQRPRGPLCPVNKFTVFADTPPAVAFDKLRTLNAAQDAPLSEEEISAIESIMRAPESEAIGTVIHYNSLEKALFNWEPVHLAPVVDALRLALLNAAFNAEYCDNRRHRIFERLVNILVSDPEIPVSVMILRAFANAANHPAGQALLQHDIPLISDLALKFLQHSNAKLQVAAAAVLTNIALILWTNTEIKKVAELGPREDAIRALIKAFEGGFTFDKMTEQSLILLLQAISTVMWGDQSVIRLAKNRNLMPFVNVIKDKVANDLGKSLARDIVEMLYAV</sequence>
<evidence type="ECO:0000256" key="1">
    <source>
        <dbReference type="ARBA" id="ARBA00004496"/>
    </source>
</evidence>
<dbReference type="InterPro" id="IPR036322">
    <property type="entry name" value="WD40_repeat_dom_sf"/>
</dbReference>
<dbReference type="Proteomes" id="UP000492821">
    <property type="component" value="Unassembled WGS sequence"/>
</dbReference>
<dbReference type="InterPro" id="IPR015155">
    <property type="entry name" value="PFU"/>
</dbReference>
<dbReference type="Gene3D" id="1.25.10.10">
    <property type="entry name" value="Leucine-rich Repeat Variant"/>
    <property type="match status" value="1"/>
</dbReference>
<dbReference type="PROSITE" id="PS51394">
    <property type="entry name" value="PFU"/>
    <property type="match status" value="1"/>
</dbReference>
<dbReference type="Gene3D" id="2.130.10.10">
    <property type="entry name" value="YVTN repeat-like/Quinoprotein amine dehydrogenase"/>
    <property type="match status" value="1"/>
</dbReference>
<dbReference type="InterPro" id="IPR015943">
    <property type="entry name" value="WD40/YVTN_repeat-like_dom_sf"/>
</dbReference>
<dbReference type="AlphaFoldDB" id="A0A7E4V428"/>
<dbReference type="SUPFAM" id="SSF50978">
    <property type="entry name" value="WD40 repeat-like"/>
    <property type="match status" value="1"/>
</dbReference>
<dbReference type="GO" id="GO:0010992">
    <property type="term" value="P:ubiquitin recycling"/>
    <property type="evidence" value="ECO:0007669"/>
    <property type="project" value="TreeGrafter"/>
</dbReference>
<evidence type="ECO:0000256" key="5">
    <source>
        <dbReference type="ARBA" id="ARBA00022737"/>
    </source>
</evidence>
<feature type="repeat" description="WD" evidence="6">
    <location>
        <begin position="107"/>
        <end position="141"/>
    </location>
</feature>
<evidence type="ECO:0000256" key="4">
    <source>
        <dbReference type="ARBA" id="ARBA00022574"/>
    </source>
</evidence>
<dbReference type="GO" id="GO:0005634">
    <property type="term" value="C:nucleus"/>
    <property type="evidence" value="ECO:0007669"/>
    <property type="project" value="TreeGrafter"/>
</dbReference>
<comment type="similarity">
    <text evidence="2">Belongs to the WD repeat PLAP family.</text>
</comment>
<dbReference type="SMART" id="SM00320">
    <property type="entry name" value="WD40"/>
    <property type="match status" value="6"/>
</dbReference>
<evidence type="ECO:0000256" key="6">
    <source>
        <dbReference type="PROSITE-ProRule" id="PRU00221"/>
    </source>
</evidence>
<name>A0A7E4V428_PANRE</name>
<dbReference type="Gene3D" id="3.10.20.870">
    <property type="entry name" value="PFU (PLAA family ubiquitin binding), C-terminal domain"/>
    <property type="match status" value="2"/>
</dbReference>
<dbReference type="GO" id="GO:0005737">
    <property type="term" value="C:cytoplasm"/>
    <property type="evidence" value="ECO:0007669"/>
    <property type="project" value="UniProtKB-SubCell"/>
</dbReference>
<dbReference type="PANTHER" id="PTHR19849:SF0">
    <property type="entry name" value="PHOSPHOLIPASE A-2-ACTIVATING PROTEIN"/>
    <property type="match status" value="1"/>
</dbReference>
<organism evidence="9 10">
    <name type="scientific">Panagrellus redivivus</name>
    <name type="common">Microworm</name>
    <dbReference type="NCBI Taxonomy" id="6233"/>
    <lineage>
        <taxon>Eukaryota</taxon>
        <taxon>Metazoa</taxon>
        <taxon>Ecdysozoa</taxon>
        <taxon>Nematoda</taxon>
        <taxon>Chromadorea</taxon>
        <taxon>Rhabditida</taxon>
        <taxon>Tylenchina</taxon>
        <taxon>Panagrolaimomorpha</taxon>
        <taxon>Panagrolaimoidea</taxon>
        <taxon>Panagrolaimidae</taxon>
        <taxon>Panagrellus</taxon>
    </lineage>
</organism>
<dbReference type="Pfam" id="PF08324">
    <property type="entry name" value="PUL"/>
    <property type="match status" value="1"/>
</dbReference>
<evidence type="ECO:0000259" key="7">
    <source>
        <dbReference type="PROSITE" id="PS51394"/>
    </source>
</evidence>
<feature type="domain" description="PUL" evidence="8">
    <location>
        <begin position="566"/>
        <end position="834"/>
    </location>
</feature>
<dbReference type="WBParaSite" id="Pan_g16318.t2">
    <property type="protein sequence ID" value="Pan_g16318.t2"/>
    <property type="gene ID" value="Pan_g16318"/>
</dbReference>
<evidence type="ECO:0000256" key="3">
    <source>
        <dbReference type="ARBA" id="ARBA00022490"/>
    </source>
</evidence>
<evidence type="ECO:0000313" key="9">
    <source>
        <dbReference type="Proteomes" id="UP000492821"/>
    </source>
</evidence>
<dbReference type="SUPFAM" id="SSF48371">
    <property type="entry name" value="ARM repeat"/>
    <property type="match status" value="1"/>
</dbReference>
<evidence type="ECO:0000256" key="2">
    <source>
        <dbReference type="ARBA" id="ARBA00008495"/>
    </source>
</evidence>
<feature type="domain" description="PFU" evidence="7">
    <location>
        <begin position="409"/>
        <end position="506"/>
    </location>
</feature>
<dbReference type="InterPro" id="IPR001680">
    <property type="entry name" value="WD40_rpt"/>
</dbReference>
<reference evidence="9" key="1">
    <citation type="journal article" date="2013" name="Genetics">
        <title>The draft genome and transcriptome of Panagrellus redivivus are shaped by the harsh demands of a free-living lifestyle.</title>
        <authorList>
            <person name="Srinivasan J."/>
            <person name="Dillman A.R."/>
            <person name="Macchietto M.G."/>
            <person name="Heikkinen L."/>
            <person name="Lakso M."/>
            <person name="Fracchia K.M."/>
            <person name="Antoshechkin I."/>
            <person name="Mortazavi A."/>
            <person name="Wong G."/>
            <person name="Sternberg P.W."/>
        </authorList>
    </citation>
    <scope>NUCLEOTIDE SEQUENCE [LARGE SCALE GENOMIC DNA]</scope>
    <source>
        <strain evidence="9">MT8872</strain>
    </source>
</reference>
<dbReference type="PROSITE" id="PS50294">
    <property type="entry name" value="WD_REPEATS_REGION"/>
    <property type="match status" value="1"/>
</dbReference>
<dbReference type="InterPro" id="IPR013535">
    <property type="entry name" value="PUL_dom"/>
</dbReference>
<proteinExistence type="inferred from homology"/>
<protein>
    <submittedName>
        <fullName evidence="10">WD_REPEATS_REGION domain-containing protein</fullName>
    </submittedName>
</protein>
<dbReference type="InterPro" id="IPR011989">
    <property type="entry name" value="ARM-like"/>
</dbReference>
<dbReference type="PANTHER" id="PTHR19849">
    <property type="entry name" value="PHOSPHOLIPASE A-2-ACTIVATING PROTEIN"/>
    <property type="match status" value="1"/>
</dbReference>
<reference evidence="10" key="2">
    <citation type="submission" date="2020-10" db="UniProtKB">
        <authorList>
            <consortium name="WormBaseParasite"/>
        </authorList>
    </citation>
    <scope>IDENTIFICATION</scope>
</reference>
<feature type="repeat" description="WD" evidence="6">
    <location>
        <begin position="156"/>
        <end position="189"/>
    </location>
</feature>
<keyword evidence="3" id="KW-0963">Cytoplasm</keyword>
<dbReference type="GO" id="GO:0043161">
    <property type="term" value="P:proteasome-mediated ubiquitin-dependent protein catabolic process"/>
    <property type="evidence" value="ECO:0007669"/>
    <property type="project" value="TreeGrafter"/>
</dbReference>
<dbReference type="GO" id="GO:0043130">
    <property type="term" value="F:ubiquitin binding"/>
    <property type="evidence" value="ECO:0007669"/>
    <property type="project" value="TreeGrafter"/>
</dbReference>
<dbReference type="InterPro" id="IPR038122">
    <property type="entry name" value="PFU_sf"/>
</dbReference>
<dbReference type="Pfam" id="PF09070">
    <property type="entry name" value="PFU"/>
    <property type="match status" value="2"/>
</dbReference>
<keyword evidence="5" id="KW-0677">Repeat</keyword>
<dbReference type="PROSITE" id="PS50082">
    <property type="entry name" value="WD_REPEATS_2"/>
    <property type="match status" value="2"/>
</dbReference>
<keyword evidence="9" id="KW-1185">Reference proteome</keyword>
<dbReference type="InterPro" id="IPR016024">
    <property type="entry name" value="ARM-type_fold"/>
</dbReference>
<comment type="subcellular location">
    <subcellularLocation>
        <location evidence="1">Cytoplasm</location>
    </subcellularLocation>
</comment>
<accession>A0A7E4V428</accession>
<keyword evidence="4 6" id="KW-0853">WD repeat</keyword>
<dbReference type="PROSITE" id="PS51396">
    <property type="entry name" value="PUL"/>
    <property type="match status" value="1"/>
</dbReference>
<evidence type="ECO:0000313" key="10">
    <source>
        <dbReference type="WBParaSite" id="Pan_g16318.t2"/>
    </source>
</evidence>